<keyword evidence="2" id="KW-1185">Reference proteome</keyword>
<comment type="caution">
    <text evidence="1">The sequence shown here is derived from an EMBL/GenBank/DDBJ whole genome shotgun (WGS) entry which is preliminary data.</text>
</comment>
<dbReference type="AlphaFoldDB" id="A0A2P6NRS1"/>
<dbReference type="Proteomes" id="UP000241769">
    <property type="component" value="Unassembled WGS sequence"/>
</dbReference>
<protein>
    <submittedName>
        <fullName evidence="1">Putative ubiquitin</fullName>
    </submittedName>
</protein>
<sequence>MGQQPPGRMEEITFELFMASEKAVVLIACEPQKNVVMMNKEATCLLSEVLKHSEIKSDVSKKLWNLVETVYRQGKQRREVIRINEKNVHIKLKKLVLAGIPYVLLSAQKQKTIEDEHVASFLKHGPADELGVLTNAIEDDIINRTLGLNYFISIFDDDTKSFTYYAANPATAICLGVEDPSMLRGKRSDELGFPLEYILEANEIYRQNLDATTGESNFTLPALNSSSVLLFSQFKSVTITLLSLVSPLSSDLAQHQDRFDLRSHAIDHIVRSITCHSLTFWRSQMAEEQMGRLHRRKLPTEFLEDGQRVYGYVYGGMDSFFPTGNADGYIWKSSRVTHHPGRLKRRYFYTQTSAGEKLRRRVMWLEGNDNLCMVEYAHLSHSGDVEAEKLMGPDSMDWTNLISRVSAQDTHAFLSSTEELITMFSVNSRTGKRWDDITTSSEEEDDYFDCQETISSAQTEMSESEFMLELQKYPKVRSNDYQGFDQLNRLNPSVQKQEQTIQSSPNSPKSAIIHISEQTDENFFDLLHRTLMEFYTEEDTKRVVECFKKVQEEYVDSLSLDDIERLAAGMNKLSTNG</sequence>
<gene>
    <name evidence="1" type="ORF">PROFUN_05134</name>
</gene>
<reference evidence="1 2" key="1">
    <citation type="journal article" date="2018" name="Genome Biol. Evol.">
        <title>Multiple Roots of Fruiting Body Formation in Amoebozoa.</title>
        <authorList>
            <person name="Hillmann F."/>
            <person name="Forbes G."/>
            <person name="Novohradska S."/>
            <person name="Ferling I."/>
            <person name="Riege K."/>
            <person name="Groth M."/>
            <person name="Westermann M."/>
            <person name="Marz M."/>
            <person name="Spaller T."/>
            <person name="Winckler T."/>
            <person name="Schaap P."/>
            <person name="Glockner G."/>
        </authorList>
    </citation>
    <scope>NUCLEOTIDE SEQUENCE [LARGE SCALE GENOMIC DNA]</scope>
    <source>
        <strain evidence="1 2">Jena</strain>
    </source>
</reference>
<accession>A0A2P6NRS1</accession>
<proteinExistence type="predicted"/>
<dbReference type="OrthoDB" id="417450at2759"/>
<evidence type="ECO:0000313" key="1">
    <source>
        <dbReference type="EMBL" id="PRP86655.1"/>
    </source>
</evidence>
<dbReference type="InParanoid" id="A0A2P6NRS1"/>
<evidence type="ECO:0000313" key="2">
    <source>
        <dbReference type="Proteomes" id="UP000241769"/>
    </source>
</evidence>
<dbReference type="EMBL" id="MDYQ01000028">
    <property type="protein sequence ID" value="PRP86655.1"/>
    <property type="molecule type" value="Genomic_DNA"/>
</dbReference>
<name>A0A2P6NRS1_9EUKA</name>
<organism evidence="1 2">
    <name type="scientific">Planoprotostelium fungivorum</name>
    <dbReference type="NCBI Taxonomy" id="1890364"/>
    <lineage>
        <taxon>Eukaryota</taxon>
        <taxon>Amoebozoa</taxon>
        <taxon>Evosea</taxon>
        <taxon>Variosea</taxon>
        <taxon>Cavosteliida</taxon>
        <taxon>Cavosteliaceae</taxon>
        <taxon>Planoprotostelium</taxon>
    </lineage>
</organism>